<name>A0AA91TQ83_NIACI</name>
<sequence>MLGIIAVAVLSFSFVFSVTPTKTLAGPATPLTNLQIIGITSDGNDFLWEDIEFNQLSASIPLKGEYVYLAIYVEGTERQGWLRINSGGTDITAQTIKALPDEPLVGSDNIVYGWIKYYEIPKNLLSSGAINISALNYYDNTTFYDNISFLIE</sequence>
<dbReference type="EMBL" id="NPBQ01000099">
    <property type="protein sequence ID" value="PAD82054.1"/>
    <property type="molecule type" value="Genomic_DNA"/>
</dbReference>
<gene>
    <name evidence="1" type="ORF">CHH57_16750</name>
</gene>
<evidence type="ECO:0000313" key="1">
    <source>
        <dbReference type="EMBL" id="PAD82054.1"/>
    </source>
</evidence>
<proteinExistence type="predicted"/>
<evidence type="ECO:0000313" key="2">
    <source>
        <dbReference type="Proteomes" id="UP000216961"/>
    </source>
</evidence>
<protein>
    <recommendedName>
        <fullName evidence="3">DUF4879 domain-containing protein</fullName>
    </recommendedName>
</protein>
<dbReference type="InterPro" id="IPR032624">
    <property type="entry name" value="DUF4879"/>
</dbReference>
<comment type="caution">
    <text evidence="1">The sequence shown here is derived from an EMBL/GenBank/DDBJ whole genome shotgun (WGS) entry which is preliminary data.</text>
</comment>
<organism evidence="1 2">
    <name type="scientific">Niallia circulans</name>
    <name type="common">Bacillus circulans</name>
    <dbReference type="NCBI Taxonomy" id="1397"/>
    <lineage>
        <taxon>Bacteria</taxon>
        <taxon>Bacillati</taxon>
        <taxon>Bacillota</taxon>
        <taxon>Bacilli</taxon>
        <taxon>Bacillales</taxon>
        <taxon>Bacillaceae</taxon>
        <taxon>Niallia</taxon>
    </lineage>
</organism>
<evidence type="ECO:0008006" key="3">
    <source>
        <dbReference type="Google" id="ProtNLM"/>
    </source>
</evidence>
<dbReference type="Gene3D" id="2.60.40.2870">
    <property type="match status" value="1"/>
</dbReference>
<dbReference type="RefSeq" id="WP_095331964.1">
    <property type="nucleotide sequence ID" value="NZ_NPBQ01000099.1"/>
</dbReference>
<reference evidence="1 2" key="1">
    <citation type="submission" date="2017-07" db="EMBL/GenBank/DDBJ databases">
        <title>Isolation and whole genome analysis of endospore-forming bacteria from heroin.</title>
        <authorList>
            <person name="Kalinowski J."/>
            <person name="Ahrens B."/>
            <person name="Al-Dilaimi A."/>
            <person name="Winkler A."/>
            <person name="Wibberg D."/>
            <person name="Schleenbecker U."/>
            <person name="Ruckert C."/>
            <person name="Wolfel R."/>
            <person name="Grass G."/>
        </authorList>
    </citation>
    <scope>NUCLEOTIDE SEQUENCE [LARGE SCALE GENOMIC DNA]</scope>
    <source>
        <strain evidence="1 2">7521-2</strain>
    </source>
</reference>
<dbReference type="Pfam" id="PF16219">
    <property type="entry name" value="DUF4879"/>
    <property type="match status" value="1"/>
</dbReference>
<dbReference type="AlphaFoldDB" id="A0AA91TQ83"/>
<dbReference type="Proteomes" id="UP000216961">
    <property type="component" value="Unassembled WGS sequence"/>
</dbReference>
<accession>A0AA91TQ83</accession>